<dbReference type="PANTHER" id="PTHR45663:SF11">
    <property type="entry name" value="GEO12009P1"/>
    <property type="match status" value="1"/>
</dbReference>
<feature type="domain" description="Thioredoxin" evidence="4">
    <location>
        <begin position="8"/>
        <end position="152"/>
    </location>
</feature>
<dbReference type="PANTHER" id="PTHR45663">
    <property type="entry name" value="GEO12009P1"/>
    <property type="match status" value="1"/>
</dbReference>
<dbReference type="OrthoDB" id="2121326at2759"/>
<gene>
    <name evidence="5" type="ORF">NLJ89_g2705</name>
</gene>
<dbReference type="SUPFAM" id="SSF52833">
    <property type="entry name" value="Thioredoxin-like"/>
    <property type="match status" value="1"/>
</dbReference>
<proteinExistence type="predicted"/>
<dbReference type="GO" id="GO:0015035">
    <property type="term" value="F:protein-disulfide reductase activity"/>
    <property type="evidence" value="ECO:0007669"/>
    <property type="project" value="TreeGrafter"/>
</dbReference>
<dbReference type="Proteomes" id="UP001148786">
    <property type="component" value="Unassembled WGS sequence"/>
</dbReference>
<comment type="caution">
    <text evidence="5">The sequence shown here is derived from an EMBL/GenBank/DDBJ whole genome shotgun (WGS) entry which is preliminary data.</text>
</comment>
<dbReference type="CDD" id="cd02947">
    <property type="entry name" value="TRX_family"/>
    <property type="match status" value="1"/>
</dbReference>
<dbReference type="Pfam" id="PF00085">
    <property type="entry name" value="Thioredoxin"/>
    <property type="match status" value="1"/>
</dbReference>
<keyword evidence="2" id="KW-0249">Electron transport</keyword>
<dbReference type="InterPro" id="IPR013766">
    <property type="entry name" value="Thioredoxin_domain"/>
</dbReference>
<keyword evidence="3" id="KW-1015">Disulfide bond</keyword>
<dbReference type="PRINTS" id="PR00421">
    <property type="entry name" value="THIOREDOXIN"/>
</dbReference>
<evidence type="ECO:0000256" key="1">
    <source>
        <dbReference type="ARBA" id="ARBA00022448"/>
    </source>
</evidence>
<dbReference type="GO" id="GO:0005737">
    <property type="term" value="C:cytoplasm"/>
    <property type="evidence" value="ECO:0007669"/>
    <property type="project" value="TreeGrafter"/>
</dbReference>
<dbReference type="InterPro" id="IPR036249">
    <property type="entry name" value="Thioredoxin-like_sf"/>
</dbReference>
<evidence type="ECO:0000256" key="3">
    <source>
        <dbReference type="ARBA" id="ARBA00023157"/>
    </source>
</evidence>
<dbReference type="InterPro" id="IPR017937">
    <property type="entry name" value="Thioredoxin_CS"/>
</dbReference>
<protein>
    <recommendedName>
        <fullName evidence="4">Thioredoxin domain-containing protein</fullName>
    </recommendedName>
</protein>
<evidence type="ECO:0000259" key="4">
    <source>
        <dbReference type="PROSITE" id="PS51352"/>
    </source>
</evidence>
<evidence type="ECO:0000256" key="2">
    <source>
        <dbReference type="ARBA" id="ARBA00022982"/>
    </source>
</evidence>
<evidence type="ECO:0000313" key="6">
    <source>
        <dbReference type="Proteomes" id="UP001148786"/>
    </source>
</evidence>
<accession>A0A9W8K6B9</accession>
<dbReference type="Gene3D" id="3.40.30.10">
    <property type="entry name" value="Glutaredoxin"/>
    <property type="match status" value="1"/>
</dbReference>
<dbReference type="AlphaFoldDB" id="A0A9W8K6B9"/>
<dbReference type="PROSITE" id="PS51352">
    <property type="entry name" value="THIOREDOXIN_2"/>
    <property type="match status" value="1"/>
</dbReference>
<sequence>MSASRVSHLLKSSAASISAIKTGLSLSSGNRSFHTSLPRSVVYPKADVQTFTKAISAKDRIAVVDFYADWCGPCHQLAPVIENLTNEPRKSGSGLPFDLVKVDTDSDAGQELALKYRVRAMPTVIAFRDGAPVEQFVGALPDSAVKDFLDRL</sequence>
<dbReference type="EMBL" id="JANKHO010000174">
    <property type="protein sequence ID" value="KAJ3513878.1"/>
    <property type="molecule type" value="Genomic_DNA"/>
</dbReference>
<reference evidence="5" key="1">
    <citation type="submission" date="2022-07" db="EMBL/GenBank/DDBJ databases">
        <title>Genome Sequence of Agrocybe chaxingu.</title>
        <authorList>
            <person name="Buettner E."/>
        </authorList>
    </citation>
    <scope>NUCLEOTIDE SEQUENCE</scope>
    <source>
        <strain evidence="5">MP-N11</strain>
    </source>
</reference>
<organism evidence="5 6">
    <name type="scientific">Agrocybe chaxingu</name>
    <dbReference type="NCBI Taxonomy" id="84603"/>
    <lineage>
        <taxon>Eukaryota</taxon>
        <taxon>Fungi</taxon>
        <taxon>Dikarya</taxon>
        <taxon>Basidiomycota</taxon>
        <taxon>Agaricomycotina</taxon>
        <taxon>Agaricomycetes</taxon>
        <taxon>Agaricomycetidae</taxon>
        <taxon>Agaricales</taxon>
        <taxon>Agaricineae</taxon>
        <taxon>Strophariaceae</taxon>
        <taxon>Agrocybe</taxon>
    </lineage>
</organism>
<keyword evidence="6" id="KW-1185">Reference proteome</keyword>
<evidence type="ECO:0000313" key="5">
    <source>
        <dbReference type="EMBL" id="KAJ3513878.1"/>
    </source>
</evidence>
<keyword evidence="1" id="KW-0813">Transport</keyword>
<name>A0A9W8K6B9_9AGAR</name>
<dbReference type="PROSITE" id="PS00194">
    <property type="entry name" value="THIOREDOXIN_1"/>
    <property type="match status" value="1"/>
</dbReference>